<keyword evidence="1" id="KW-0812">Transmembrane</keyword>
<keyword evidence="1" id="KW-1133">Transmembrane helix</keyword>
<reference evidence="2 3" key="1">
    <citation type="submission" date="2014-03" db="EMBL/GenBank/DDBJ databases">
        <title>Genomics of Bifidobacteria.</title>
        <authorList>
            <person name="Ventura M."/>
            <person name="Milani C."/>
            <person name="Lugli G.A."/>
        </authorList>
    </citation>
    <scope>NUCLEOTIDE SEQUENCE [LARGE SCALE GENOMIC DNA]</scope>
    <source>
        <strain evidence="2 3">DSM 23967</strain>
    </source>
</reference>
<dbReference type="AlphaFoldDB" id="A0A087D584"/>
<protein>
    <submittedName>
        <fullName evidence="2">Uncharacterized protein</fullName>
    </submittedName>
</protein>
<feature type="transmembrane region" description="Helical" evidence="1">
    <location>
        <begin position="74"/>
        <end position="96"/>
    </location>
</feature>
<dbReference type="EMBL" id="JGZN01000022">
    <property type="protein sequence ID" value="KFI90684.1"/>
    <property type="molecule type" value="Genomic_DNA"/>
</dbReference>
<evidence type="ECO:0000313" key="2">
    <source>
        <dbReference type="EMBL" id="KFI90684.1"/>
    </source>
</evidence>
<evidence type="ECO:0000313" key="3">
    <source>
        <dbReference type="Proteomes" id="UP000029066"/>
    </source>
</evidence>
<gene>
    <name evidence="2" type="ORF">BISA_2347</name>
</gene>
<sequence>MKTMIPSALILAETLSDPTPCLPPGFSGPVSTALGWVKALSLVIGVIALVRIGVHILRQQGDGVPDRDDTFDKLVNWVIGIFLGAGAVAILSALGLSVTASC</sequence>
<organism evidence="2 3">
    <name type="scientific">Bifidobacterium saguini DSM 23967</name>
    <dbReference type="NCBI Taxonomy" id="1437607"/>
    <lineage>
        <taxon>Bacteria</taxon>
        <taxon>Bacillati</taxon>
        <taxon>Actinomycetota</taxon>
        <taxon>Actinomycetes</taxon>
        <taxon>Bifidobacteriales</taxon>
        <taxon>Bifidobacteriaceae</taxon>
        <taxon>Bifidobacterium</taxon>
    </lineage>
</organism>
<accession>A0A087D584</accession>
<comment type="caution">
    <text evidence="2">The sequence shown here is derived from an EMBL/GenBank/DDBJ whole genome shotgun (WGS) entry which is preliminary data.</text>
</comment>
<feature type="transmembrane region" description="Helical" evidence="1">
    <location>
        <begin position="32"/>
        <end position="54"/>
    </location>
</feature>
<name>A0A087D584_9BIFI</name>
<dbReference type="Proteomes" id="UP000029066">
    <property type="component" value="Unassembled WGS sequence"/>
</dbReference>
<dbReference type="STRING" id="1437607.BISA_2347"/>
<keyword evidence="1" id="KW-0472">Membrane</keyword>
<proteinExistence type="predicted"/>
<evidence type="ECO:0000256" key="1">
    <source>
        <dbReference type="SAM" id="Phobius"/>
    </source>
</evidence>